<dbReference type="PANTHER" id="PTHR22600">
    <property type="entry name" value="BETA-HEXOSAMINIDASE"/>
    <property type="match status" value="1"/>
</dbReference>
<feature type="domain" description="Glycoside hydrolase family 20 catalytic" evidence="8">
    <location>
        <begin position="145"/>
        <end position="479"/>
    </location>
</feature>
<dbReference type="OrthoDB" id="1090159at2"/>
<dbReference type="EMBL" id="AQHY01000025">
    <property type="protein sequence ID" value="EOA54555.1"/>
    <property type="molecule type" value="Genomic_DNA"/>
</dbReference>
<dbReference type="HOGENOM" id="CLU_007082_5_1_10"/>
<dbReference type="RefSeq" id="WP_005940283.1">
    <property type="nucleotide sequence ID" value="NZ_KB890342.1"/>
</dbReference>
<dbReference type="GO" id="GO:0004563">
    <property type="term" value="F:beta-N-acetylhexosaminidase activity"/>
    <property type="evidence" value="ECO:0007669"/>
    <property type="project" value="UniProtKB-EC"/>
</dbReference>
<keyword evidence="5" id="KW-0326">Glycosidase</keyword>
<dbReference type="SUPFAM" id="SSF55545">
    <property type="entry name" value="beta-N-acetylhexosaminidase-like domain"/>
    <property type="match status" value="1"/>
</dbReference>
<gene>
    <name evidence="10" type="ORF">HMPREF1534_01948</name>
</gene>
<organism evidence="10 11">
    <name type="scientific">Phocaeicola massiliensis B84634 = Timone 84634 = DSM 17679 = JCM 13223</name>
    <dbReference type="NCBI Taxonomy" id="1121098"/>
    <lineage>
        <taxon>Bacteria</taxon>
        <taxon>Pseudomonadati</taxon>
        <taxon>Bacteroidota</taxon>
        <taxon>Bacteroidia</taxon>
        <taxon>Bacteroidales</taxon>
        <taxon>Bacteroidaceae</taxon>
        <taxon>Phocaeicola</taxon>
    </lineage>
</organism>
<dbReference type="GeneID" id="60062097"/>
<dbReference type="InterPro" id="IPR017853">
    <property type="entry name" value="GH"/>
</dbReference>
<dbReference type="Pfam" id="PF02838">
    <property type="entry name" value="Glyco_hydro_20b"/>
    <property type="match status" value="1"/>
</dbReference>
<evidence type="ECO:0000256" key="7">
    <source>
        <dbReference type="SAM" id="SignalP"/>
    </source>
</evidence>
<evidence type="ECO:0000256" key="5">
    <source>
        <dbReference type="ARBA" id="ARBA00023295"/>
    </source>
</evidence>
<feature type="chain" id="PRO_5004676524" description="beta-N-acetylhexosaminidase" evidence="7">
    <location>
        <begin position="23"/>
        <end position="521"/>
    </location>
</feature>
<keyword evidence="11" id="KW-1185">Reference proteome</keyword>
<keyword evidence="4" id="KW-0378">Hydrolase</keyword>
<evidence type="ECO:0000259" key="8">
    <source>
        <dbReference type="Pfam" id="PF00728"/>
    </source>
</evidence>
<dbReference type="InterPro" id="IPR025705">
    <property type="entry name" value="Beta_hexosaminidase_sua/sub"/>
</dbReference>
<evidence type="ECO:0000313" key="10">
    <source>
        <dbReference type="EMBL" id="EOA54555.1"/>
    </source>
</evidence>
<dbReference type="SUPFAM" id="SSF51445">
    <property type="entry name" value="(Trans)glycosidases"/>
    <property type="match status" value="1"/>
</dbReference>
<dbReference type="PIRSF" id="PIRSF001093">
    <property type="entry name" value="B-hxosamndse_ab_euk"/>
    <property type="match status" value="1"/>
</dbReference>
<dbReference type="PANTHER" id="PTHR22600:SF57">
    <property type="entry name" value="BETA-N-ACETYLHEXOSAMINIDASE"/>
    <property type="match status" value="1"/>
</dbReference>
<dbReference type="Gene3D" id="3.20.20.80">
    <property type="entry name" value="Glycosidases"/>
    <property type="match status" value="1"/>
</dbReference>
<evidence type="ECO:0000256" key="4">
    <source>
        <dbReference type="ARBA" id="ARBA00022801"/>
    </source>
</evidence>
<dbReference type="EC" id="3.2.1.52" evidence="3"/>
<dbReference type="InterPro" id="IPR029018">
    <property type="entry name" value="Hex-like_dom2"/>
</dbReference>
<name>U6RDJ6_9BACT</name>
<comment type="catalytic activity">
    <reaction evidence="1">
        <text>Hydrolysis of terminal non-reducing N-acetyl-D-hexosamine residues in N-acetyl-beta-D-hexosaminides.</text>
        <dbReference type="EC" id="3.2.1.52"/>
    </reaction>
</comment>
<dbReference type="PATRIC" id="fig|1121098.3.peg.1976"/>
<dbReference type="AlphaFoldDB" id="U6RDJ6"/>
<protein>
    <recommendedName>
        <fullName evidence="3">beta-N-acetylhexosaminidase</fullName>
        <ecNumber evidence="3">3.2.1.52</ecNumber>
    </recommendedName>
</protein>
<comment type="caution">
    <text evidence="10">The sequence shown here is derived from an EMBL/GenBank/DDBJ whole genome shotgun (WGS) entry which is preliminary data.</text>
</comment>
<dbReference type="STRING" id="1121098.HMPREF1534_01948"/>
<sequence length="521" mass="59872">MINKSSIIFLILLFCRALTCQGQVIIPSPQQITLTKGCFSIKDKGVTVYAEDSTATYLSLLIDEVVPHIQMCDAKEKADLCFVRNPACPPEGYTLHITPDNIKIEAADNAGFTYSVQTLRQWVQTGPDGEILFQCVDIVDAPRIKWRSFMLDSGRQYQSPATIKKYIDMASLLKMNYFHWHLTEGLGWRVEIKQYPLLTQKGAYAAVGEEQQGFYSQEEIKALVDYAAARNITIVPEIDMPGHAEAALHSYPELGCFNRPVEIPKLGFTPNIFCAGKENTLQFLKNVLDEICTLFPSSYIHLGGDEAPKDNWNKCPDCQKRITDLGLKNSHDLQLWFSAQMAEYLKSKGKKAIFWGDVVYNDGYPLPNNIVIQWWNYRGHKDLALRNALRHHYPVICSTNYYTYLNFPLTPWKGYEQARTFDLKDVYMNNPSYKATQESNPLIRGMGCALWTDDGVKEYMIDRRLFPRILALAEQMWHNGPLMDFDAFYQRILHKKKWFENRGYGFGPALTEETDNNYKWE</sequence>
<proteinExistence type="inferred from homology"/>
<feature type="signal peptide" evidence="7">
    <location>
        <begin position="1"/>
        <end position="22"/>
    </location>
</feature>
<dbReference type="GO" id="GO:0030203">
    <property type="term" value="P:glycosaminoglycan metabolic process"/>
    <property type="evidence" value="ECO:0007669"/>
    <property type="project" value="TreeGrafter"/>
</dbReference>
<comment type="similarity">
    <text evidence="2">Belongs to the glycosyl hydrolase 20 family.</text>
</comment>
<dbReference type="Pfam" id="PF00728">
    <property type="entry name" value="Glyco_hydro_20"/>
    <property type="match status" value="1"/>
</dbReference>
<feature type="active site" description="Proton donor" evidence="6">
    <location>
        <position position="306"/>
    </location>
</feature>
<evidence type="ECO:0000256" key="3">
    <source>
        <dbReference type="ARBA" id="ARBA00012663"/>
    </source>
</evidence>
<evidence type="ECO:0000259" key="9">
    <source>
        <dbReference type="Pfam" id="PF02838"/>
    </source>
</evidence>
<reference evidence="10 11" key="1">
    <citation type="submission" date="2013-04" db="EMBL/GenBank/DDBJ databases">
        <title>The Genome Sequence of Bacteroides massiliensis DSM 17679.</title>
        <authorList>
            <consortium name="The Broad Institute Genomics Platform"/>
            <person name="Earl A."/>
            <person name="Ward D."/>
            <person name="Feldgarden M."/>
            <person name="Gevers D."/>
            <person name="Martens E."/>
            <person name="Fenner L."/>
            <person name="Roux V."/>
            <person name="Mallet M.N."/>
            <person name="Raoult D."/>
            <person name="Walker B."/>
            <person name="Young S."/>
            <person name="Zeng Q."/>
            <person name="Gargeya S."/>
            <person name="Fitzgerald M."/>
            <person name="Haas B."/>
            <person name="Abouelleil A."/>
            <person name="Allen A.W."/>
            <person name="Alvarado L."/>
            <person name="Arachchi H.M."/>
            <person name="Berlin A.M."/>
            <person name="Chapman S.B."/>
            <person name="Gainer-Dewar J."/>
            <person name="Goldberg J."/>
            <person name="Griggs A."/>
            <person name="Gujja S."/>
            <person name="Hansen M."/>
            <person name="Howarth C."/>
            <person name="Imamovic A."/>
            <person name="Ireland A."/>
            <person name="Larimer J."/>
            <person name="McCowan C."/>
            <person name="Murphy C."/>
            <person name="Pearson M."/>
            <person name="Poon T.W."/>
            <person name="Priest M."/>
            <person name="Roberts A."/>
            <person name="Saif S."/>
            <person name="Shea T."/>
            <person name="Sisk P."/>
            <person name="Sykes S."/>
            <person name="Wortman J."/>
            <person name="Nusbaum C."/>
            <person name="Birren B."/>
        </authorList>
    </citation>
    <scope>NUCLEOTIDE SEQUENCE [LARGE SCALE GENOMIC DNA]</scope>
    <source>
        <strain evidence="11">B84634 / Timone 84634 / DSM 17679 / JCM 13223</strain>
    </source>
</reference>
<dbReference type="CDD" id="cd06563">
    <property type="entry name" value="GH20_chitobiase-like"/>
    <property type="match status" value="1"/>
</dbReference>
<dbReference type="GO" id="GO:0016020">
    <property type="term" value="C:membrane"/>
    <property type="evidence" value="ECO:0007669"/>
    <property type="project" value="TreeGrafter"/>
</dbReference>
<feature type="domain" description="Beta-hexosaminidase bacterial type N-terminal" evidence="9">
    <location>
        <begin position="25"/>
        <end position="141"/>
    </location>
</feature>
<dbReference type="InterPro" id="IPR015883">
    <property type="entry name" value="Glyco_hydro_20_cat"/>
</dbReference>
<dbReference type="eggNOG" id="COG3525">
    <property type="taxonomic scope" value="Bacteria"/>
</dbReference>
<accession>U6RDJ6</accession>
<evidence type="ECO:0000313" key="11">
    <source>
        <dbReference type="Proteomes" id="UP000017831"/>
    </source>
</evidence>
<dbReference type="GO" id="GO:0005975">
    <property type="term" value="P:carbohydrate metabolic process"/>
    <property type="evidence" value="ECO:0007669"/>
    <property type="project" value="InterPro"/>
</dbReference>
<dbReference type="Proteomes" id="UP000017831">
    <property type="component" value="Unassembled WGS sequence"/>
</dbReference>
<evidence type="ECO:0000256" key="2">
    <source>
        <dbReference type="ARBA" id="ARBA00006285"/>
    </source>
</evidence>
<evidence type="ECO:0000256" key="1">
    <source>
        <dbReference type="ARBA" id="ARBA00001231"/>
    </source>
</evidence>
<dbReference type="PRINTS" id="PR00738">
    <property type="entry name" value="GLHYDRLASE20"/>
</dbReference>
<keyword evidence="7" id="KW-0732">Signal</keyword>
<dbReference type="Gene3D" id="3.30.379.10">
    <property type="entry name" value="Chitobiase/beta-hexosaminidase domain 2-like"/>
    <property type="match status" value="1"/>
</dbReference>
<evidence type="ECO:0000256" key="6">
    <source>
        <dbReference type="PIRSR" id="PIRSR625705-1"/>
    </source>
</evidence>
<dbReference type="InterPro" id="IPR015882">
    <property type="entry name" value="HEX_bac_N"/>
</dbReference>